<dbReference type="InterPro" id="IPR036259">
    <property type="entry name" value="MFS_trans_sf"/>
</dbReference>
<evidence type="ECO:0000256" key="3">
    <source>
        <dbReference type="ARBA" id="ARBA00022989"/>
    </source>
</evidence>
<dbReference type="OrthoDB" id="3936150at2759"/>
<accession>A0A0A1TG07</accession>
<proteinExistence type="predicted"/>
<sequence>MENASKPQSSMGLEESKPITWEESQLNAQNWPTWKKCHKLALVSTYGLLASLGTSIISPAQHALVTEFGVTDLQALLPLSLYVFALALGPAIAGPLSEIVGRQPIFRYTSVLGALFTVGAALVPNFGALCFWRFAAGCCWGPALAVASGTISETFSSKTRGSVVSVFVLTAFLGPGIGPVIGAFVVNRLGWRWTMWILVIFSAIPILLAVTSQETYAPVLKRRLALSQEQTVPPKPPFWPRLRAIMSICLMRPIDMIFTEPIVSLVCLYVSVNFGILFSFFAAIPYIFGTVYHFNIEKSGLIFLFVAVGVLLGVVTATICDVTIHRPMLAREKSGRLAPEHRLYCAKIGSIGLPLGCFWFAWTAREDISWAVPATGILPFAWGTMCIVVSFSQYMVETYKGTVVASQASAGVLTRYIFAGAFPLFIVQMYRNLHISWALSFFGFVTVALMPLPWVFFKYGPRIRAKSKYDTFEYESDKQQIKK</sequence>
<dbReference type="GO" id="GO:0015606">
    <property type="term" value="F:spermidine transmembrane transporter activity"/>
    <property type="evidence" value="ECO:0007669"/>
    <property type="project" value="TreeGrafter"/>
</dbReference>
<evidence type="ECO:0000313" key="7">
    <source>
        <dbReference type="EMBL" id="CEJ93694.1"/>
    </source>
</evidence>
<dbReference type="STRING" id="1531966.A0A0A1TG07"/>
<feature type="transmembrane region" description="Helical" evidence="5">
    <location>
        <begin position="300"/>
        <end position="324"/>
    </location>
</feature>
<evidence type="ECO:0000256" key="4">
    <source>
        <dbReference type="ARBA" id="ARBA00023136"/>
    </source>
</evidence>
<dbReference type="PROSITE" id="PS50850">
    <property type="entry name" value="MFS"/>
    <property type="match status" value="1"/>
</dbReference>
<evidence type="ECO:0000256" key="5">
    <source>
        <dbReference type="SAM" id="Phobius"/>
    </source>
</evidence>
<organism evidence="7 8">
    <name type="scientific">[Torrubiella] hemipterigena</name>
    <dbReference type="NCBI Taxonomy" id="1531966"/>
    <lineage>
        <taxon>Eukaryota</taxon>
        <taxon>Fungi</taxon>
        <taxon>Dikarya</taxon>
        <taxon>Ascomycota</taxon>
        <taxon>Pezizomycotina</taxon>
        <taxon>Sordariomycetes</taxon>
        <taxon>Hypocreomycetidae</taxon>
        <taxon>Hypocreales</taxon>
        <taxon>Clavicipitaceae</taxon>
        <taxon>Clavicipitaceae incertae sedis</taxon>
        <taxon>'Torrubiella' clade</taxon>
    </lineage>
</organism>
<dbReference type="InterPro" id="IPR020846">
    <property type="entry name" value="MFS_dom"/>
</dbReference>
<comment type="subcellular location">
    <subcellularLocation>
        <location evidence="1">Membrane</location>
        <topology evidence="1">Multi-pass membrane protein</topology>
    </subcellularLocation>
</comment>
<dbReference type="Gene3D" id="1.20.1250.20">
    <property type="entry name" value="MFS general substrate transporter like domains"/>
    <property type="match status" value="1"/>
</dbReference>
<dbReference type="PANTHER" id="PTHR23502:SF38">
    <property type="entry name" value="POLYAMINE TRANSPORTER 4"/>
    <property type="match status" value="1"/>
</dbReference>
<feature type="transmembrane region" description="Helical" evidence="5">
    <location>
        <begin position="344"/>
        <end position="362"/>
    </location>
</feature>
<keyword evidence="8" id="KW-1185">Reference proteome</keyword>
<dbReference type="Proteomes" id="UP000039046">
    <property type="component" value="Unassembled WGS sequence"/>
</dbReference>
<feature type="transmembrane region" description="Helical" evidence="5">
    <location>
        <begin position="436"/>
        <end position="457"/>
    </location>
</feature>
<dbReference type="InterPro" id="IPR011701">
    <property type="entry name" value="MFS"/>
</dbReference>
<gene>
    <name evidence="7" type="ORF">VHEMI09267</name>
</gene>
<feature type="transmembrane region" description="Helical" evidence="5">
    <location>
        <begin position="368"/>
        <end position="391"/>
    </location>
</feature>
<feature type="domain" description="Major facilitator superfamily (MFS) profile" evidence="6">
    <location>
        <begin position="39"/>
        <end position="463"/>
    </location>
</feature>
<keyword evidence="2 5" id="KW-0812">Transmembrane</keyword>
<dbReference type="GO" id="GO:0005886">
    <property type="term" value="C:plasma membrane"/>
    <property type="evidence" value="ECO:0007669"/>
    <property type="project" value="TreeGrafter"/>
</dbReference>
<evidence type="ECO:0000259" key="6">
    <source>
        <dbReference type="PROSITE" id="PS50850"/>
    </source>
</evidence>
<feature type="transmembrane region" description="Helical" evidence="5">
    <location>
        <begin position="131"/>
        <end position="151"/>
    </location>
</feature>
<keyword evidence="3 5" id="KW-1133">Transmembrane helix</keyword>
<dbReference type="AlphaFoldDB" id="A0A0A1TG07"/>
<feature type="transmembrane region" description="Helical" evidence="5">
    <location>
        <begin position="262"/>
        <end position="288"/>
    </location>
</feature>
<dbReference type="HOGENOM" id="CLU_008455_11_3_1"/>
<feature type="transmembrane region" description="Helical" evidence="5">
    <location>
        <begin position="105"/>
        <end position="125"/>
    </location>
</feature>
<keyword evidence="4 5" id="KW-0472">Membrane</keyword>
<feature type="transmembrane region" description="Helical" evidence="5">
    <location>
        <begin position="412"/>
        <end position="430"/>
    </location>
</feature>
<reference evidence="7 8" key="1">
    <citation type="journal article" date="2015" name="Genome Announc.">
        <title>Draft Genome Sequence and Gene Annotation of the Entomopathogenic Fungus Verticillium hemipterigenum.</title>
        <authorList>
            <person name="Horn F."/>
            <person name="Habel A."/>
            <person name="Scharf D.H."/>
            <person name="Dworschak J."/>
            <person name="Brakhage A.A."/>
            <person name="Guthke R."/>
            <person name="Hertweck C."/>
            <person name="Linde J."/>
        </authorList>
    </citation>
    <scope>NUCLEOTIDE SEQUENCE [LARGE SCALE GENOMIC DNA]</scope>
</reference>
<protein>
    <recommendedName>
        <fullName evidence="6">Major facilitator superfamily (MFS) profile domain-containing protein</fullName>
    </recommendedName>
</protein>
<dbReference type="EMBL" id="CDHN01000006">
    <property type="protein sequence ID" value="CEJ93694.1"/>
    <property type="molecule type" value="Genomic_DNA"/>
</dbReference>
<feature type="transmembrane region" description="Helical" evidence="5">
    <location>
        <begin position="73"/>
        <end position="93"/>
    </location>
</feature>
<evidence type="ECO:0000256" key="1">
    <source>
        <dbReference type="ARBA" id="ARBA00004141"/>
    </source>
</evidence>
<name>A0A0A1TG07_9HYPO</name>
<dbReference type="CDD" id="cd17323">
    <property type="entry name" value="MFS_Tpo1_MDR_like"/>
    <property type="match status" value="1"/>
</dbReference>
<dbReference type="Pfam" id="PF07690">
    <property type="entry name" value="MFS_1"/>
    <property type="match status" value="1"/>
</dbReference>
<evidence type="ECO:0000256" key="2">
    <source>
        <dbReference type="ARBA" id="ARBA00022692"/>
    </source>
</evidence>
<feature type="transmembrane region" description="Helical" evidence="5">
    <location>
        <begin position="40"/>
        <end position="61"/>
    </location>
</feature>
<evidence type="ECO:0000313" key="8">
    <source>
        <dbReference type="Proteomes" id="UP000039046"/>
    </source>
</evidence>
<dbReference type="GO" id="GO:0000297">
    <property type="term" value="F:spermine transmembrane transporter activity"/>
    <property type="evidence" value="ECO:0007669"/>
    <property type="project" value="TreeGrafter"/>
</dbReference>
<dbReference type="PANTHER" id="PTHR23502">
    <property type="entry name" value="MAJOR FACILITATOR SUPERFAMILY"/>
    <property type="match status" value="1"/>
</dbReference>
<dbReference type="SUPFAM" id="SSF103473">
    <property type="entry name" value="MFS general substrate transporter"/>
    <property type="match status" value="1"/>
</dbReference>
<feature type="transmembrane region" description="Helical" evidence="5">
    <location>
        <begin position="193"/>
        <end position="212"/>
    </location>
</feature>
<feature type="transmembrane region" description="Helical" evidence="5">
    <location>
        <begin position="163"/>
        <end position="187"/>
    </location>
</feature>